<proteinExistence type="predicted"/>
<dbReference type="EMBL" id="GGEC01046020">
    <property type="protein sequence ID" value="MBX26504.1"/>
    <property type="molecule type" value="Transcribed_RNA"/>
</dbReference>
<reference evidence="1" key="1">
    <citation type="submission" date="2018-02" db="EMBL/GenBank/DDBJ databases">
        <title>Rhizophora mucronata_Transcriptome.</title>
        <authorList>
            <person name="Meera S.P."/>
            <person name="Sreeshan A."/>
            <person name="Augustine A."/>
        </authorList>
    </citation>
    <scope>NUCLEOTIDE SEQUENCE</scope>
    <source>
        <tissue evidence="1">Leaf</tissue>
    </source>
</reference>
<accession>A0A2P2M8E6</accession>
<dbReference type="AlphaFoldDB" id="A0A2P2M8E6"/>
<evidence type="ECO:0000313" key="1">
    <source>
        <dbReference type="EMBL" id="MBX26504.1"/>
    </source>
</evidence>
<organism evidence="1">
    <name type="scientific">Rhizophora mucronata</name>
    <name type="common">Asiatic mangrove</name>
    <dbReference type="NCBI Taxonomy" id="61149"/>
    <lineage>
        <taxon>Eukaryota</taxon>
        <taxon>Viridiplantae</taxon>
        <taxon>Streptophyta</taxon>
        <taxon>Embryophyta</taxon>
        <taxon>Tracheophyta</taxon>
        <taxon>Spermatophyta</taxon>
        <taxon>Magnoliopsida</taxon>
        <taxon>eudicotyledons</taxon>
        <taxon>Gunneridae</taxon>
        <taxon>Pentapetalae</taxon>
        <taxon>rosids</taxon>
        <taxon>fabids</taxon>
        <taxon>Malpighiales</taxon>
        <taxon>Rhizophoraceae</taxon>
        <taxon>Rhizophora</taxon>
    </lineage>
</organism>
<sequence>MLKPKIQKVVCEPSFERAILAIKCLEGKIRVGNIKAGEARFKRHVGFSTVMFYCCILF</sequence>
<protein>
    <submittedName>
        <fullName evidence="1">Uncharacterized protein</fullName>
    </submittedName>
</protein>
<name>A0A2P2M8E6_RHIMU</name>